<dbReference type="Proteomes" id="UP001143474">
    <property type="component" value="Unassembled WGS sequence"/>
</dbReference>
<dbReference type="SUPFAM" id="SSF51735">
    <property type="entry name" value="NAD(P)-binding Rossmann-fold domains"/>
    <property type="match status" value="1"/>
</dbReference>
<evidence type="ECO:0000313" key="1">
    <source>
        <dbReference type="EMBL" id="GLK09141.1"/>
    </source>
</evidence>
<gene>
    <name evidence="1" type="ORF">GCM10017600_25470</name>
</gene>
<reference evidence="1" key="2">
    <citation type="submission" date="2023-01" db="EMBL/GenBank/DDBJ databases">
        <authorList>
            <person name="Sun Q."/>
            <person name="Evtushenko L."/>
        </authorList>
    </citation>
    <scope>NUCLEOTIDE SEQUENCE</scope>
    <source>
        <strain evidence="1">VKM Ac-2007</strain>
    </source>
</reference>
<dbReference type="InterPro" id="IPR036291">
    <property type="entry name" value="NAD(P)-bd_dom_sf"/>
</dbReference>
<sequence>MAEIAGPAGVRKAIDCVAGRVGAQVSQALAPGGEVVVYGALSPIGRPTRQR</sequence>
<comment type="caution">
    <text evidence="1">The sequence shown here is derived from an EMBL/GenBank/DDBJ whole genome shotgun (WGS) entry which is preliminary data.</text>
</comment>
<protein>
    <submittedName>
        <fullName evidence="1">Uncharacterized protein</fullName>
    </submittedName>
</protein>
<proteinExistence type="predicted"/>
<dbReference type="Gene3D" id="3.40.50.720">
    <property type="entry name" value="NAD(P)-binding Rossmann-like Domain"/>
    <property type="match status" value="1"/>
</dbReference>
<evidence type="ECO:0000313" key="2">
    <source>
        <dbReference type="Proteomes" id="UP001143474"/>
    </source>
</evidence>
<keyword evidence="2" id="KW-1185">Reference proteome</keyword>
<dbReference type="AlphaFoldDB" id="A0A9W6I0E2"/>
<reference evidence="1" key="1">
    <citation type="journal article" date="2014" name="Int. J. Syst. Evol. Microbiol.">
        <title>Complete genome sequence of Corynebacterium casei LMG S-19264T (=DSM 44701T), isolated from a smear-ripened cheese.</title>
        <authorList>
            <consortium name="US DOE Joint Genome Institute (JGI-PGF)"/>
            <person name="Walter F."/>
            <person name="Albersmeier A."/>
            <person name="Kalinowski J."/>
            <person name="Ruckert C."/>
        </authorList>
    </citation>
    <scope>NUCLEOTIDE SEQUENCE</scope>
    <source>
        <strain evidence="1">VKM Ac-2007</strain>
    </source>
</reference>
<accession>A0A9W6I0E2</accession>
<organism evidence="1 2">
    <name type="scientific">Streptosporangium carneum</name>
    <dbReference type="NCBI Taxonomy" id="47481"/>
    <lineage>
        <taxon>Bacteria</taxon>
        <taxon>Bacillati</taxon>
        <taxon>Actinomycetota</taxon>
        <taxon>Actinomycetes</taxon>
        <taxon>Streptosporangiales</taxon>
        <taxon>Streptosporangiaceae</taxon>
        <taxon>Streptosporangium</taxon>
    </lineage>
</organism>
<dbReference type="EMBL" id="BSEV01000004">
    <property type="protein sequence ID" value="GLK09141.1"/>
    <property type="molecule type" value="Genomic_DNA"/>
</dbReference>
<name>A0A9W6I0E2_9ACTN</name>